<dbReference type="AlphaFoldDB" id="A0AAV9S9F7"/>
<evidence type="ECO:0000256" key="1">
    <source>
        <dbReference type="SAM" id="MobiDB-lite"/>
    </source>
</evidence>
<dbReference type="Proteomes" id="UP001311232">
    <property type="component" value="Unassembled WGS sequence"/>
</dbReference>
<accession>A0AAV9S9F7</accession>
<evidence type="ECO:0000313" key="2">
    <source>
        <dbReference type="EMBL" id="KAK5617930.1"/>
    </source>
</evidence>
<feature type="region of interest" description="Disordered" evidence="1">
    <location>
        <begin position="99"/>
        <end position="128"/>
    </location>
</feature>
<reference evidence="2 3" key="1">
    <citation type="submission" date="2021-06" db="EMBL/GenBank/DDBJ databases">
        <authorList>
            <person name="Palmer J.M."/>
        </authorList>
    </citation>
    <scope>NUCLEOTIDE SEQUENCE [LARGE SCALE GENOMIC DNA]</scope>
    <source>
        <strain evidence="2 3">MEX-2019</strain>
        <tissue evidence="2">Muscle</tissue>
    </source>
</reference>
<comment type="caution">
    <text evidence="2">The sequence shown here is derived from an EMBL/GenBank/DDBJ whole genome shotgun (WGS) entry which is preliminary data.</text>
</comment>
<dbReference type="EMBL" id="JAHHUM010000654">
    <property type="protein sequence ID" value="KAK5617930.1"/>
    <property type="molecule type" value="Genomic_DNA"/>
</dbReference>
<gene>
    <name evidence="2" type="ORF">CRENBAI_024641</name>
</gene>
<proteinExistence type="predicted"/>
<feature type="compositionally biased region" description="Low complexity" evidence="1">
    <location>
        <begin position="106"/>
        <end position="128"/>
    </location>
</feature>
<evidence type="ECO:0000313" key="3">
    <source>
        <dbReference type="Proteomes" id="UP001311232"/>
    </source>
</evidence>
<organism evidence="2 3">
    <name type="scientific">Crenichthys baileyi</name>
    <name type="common">White River springfish</name>
    <dbReference type="NCBI Taxonomy" id="28760"/>
    <lineage>
        <taxon>Eukaryota</taxon>
        <taxon>Metazoa</taxon>
        <taxon>Chordata</taxon>
        <taxon>Craniata</taxon>
        <taxon>Vertebrata</taxon>
        <taxon>Euteleostomi</taxon>
        <taxon>Actinopterygii</taxon>
        <taxon>Neopterygii</taxon>
        <taxon>Teleostei</taxon>
        <taxon>Neoteleostei</taxon>
        <taxon>Acanthomorphata</taxon>
        <taxon>Ovalentaria</taxon>
        <taxon>Atherinomorphae</taxon>
        <taxon>Cyprinodontiformes</taxon>
        <taxon>Goodeidae</taxon>
        <taxon>Crenichthys</taxon>
    </lineage>
</organism>
<sequence length="128" mass="13791">MSYTCAAAPACHTLHRKNTAHKHSLHAACTQTTAHVQTITIMVASVSTHVSVPPFVITFGYKNFTQAANKRAANCIICDIKIQNAGSTTTNFICHLKSHPERKQHSSSSSSKSTLLPEGSSSLESLVR</sequence>
<keyword evidence="3" id="KW-1185">Reference proteome</keyword>
<name>A0AAV9S9F7_9TELE</name>
<protein>
    <recommendedName>
        <fullName evidence="4">BED-type domain-containing protein</fullName>
    </recommendedName>
</protein>
<evidence type="ECO:0008006" key="4">
    <source>
        <dbReference type="Google" id="ProtNLM"/>
    </source>
</evidence>